<reference evidence="3" key="1">
    <citation type="submission" date="2014-09" db="EMBL/GenBank/DDBJ databases">
        <authorList>
            <person name="Sharma Rahul"/>
            <person name="Thines Marco"/>
        </authorList>
    </citation>
    <scope>NUCLEOTIDE SEQUENCE [LARGE SCALE GENOMIC DNA]</scope>
</reference>
<feature type="transmembrane region" description="Helical" evidence="1">
    <location>
        <begin position="86"/>
        <end position="111"/>
    </location>
</feature>
<evidence type="ECO:0000256" key="1">
    <source>
        <dbReference type="SAM" id="Phobius"/>
    </source>
</evidence>
<sequence length="130" mass="14813">MWLLGQSQGELKRCNLLSLAAHIRQDRNTAQNNYELFVKFSLVNEIIDSREMAKEKGTLAEIRARMTQHPNSWVDVMMVSILQDPVFYGVLAFGVVIVLVIIALFATKILLDQIAAEEKQKEGRVIKKQQ</sequence>
<proteinExistence type="predicted"/>
<dbReference type="GeneID" id="36403471"/>
<evidence type="ECO:0000313" key="2">
    <source>
        <dbReference type="EMBL" id="CEG38335.1"/>
    </source>
</evidence>
<keyword evidence="1" id="KW-1133">Transmembrane helix</keyword>
<organism evidence="2 3">
    <name type="scientific">Plasmopara halstedii</name>
    <name type="common">Downy mildew of sunflower</name>
    <dbReference type="NCBI Taxonomy" id="4781"/>
    <lineage>
        <taxon>Eukaryota</taxon>
        <taxon>Sar</taxon>
        <taxon>Stramenopiles</taxon>
        <taxon>Oomycota</taxon>
        <taxon>Peronosporomycetes</taxon>
        <taxon>Peronosporales</taxon>
        <taxon>Peronosporaceae</taxon>
        <taxon>Plasmopara</taxon>
    </lineage>
</organism>
<evidence type="ECO:0000313" key="3">
    <source>
        <dbReference type="Proteomes" id="UP000054928"/>
    </source>
</evidence>
<dbReference type="EMBL" id="CCYD01000321">
    <property type="protein sequence ID" value="CEG38335.1"/>
    <property type="molecule type" value="Genomic_DNA"/>
</dbReference>
<dbReference type="OrthoDB" id="120238at2759"/>
<protein>
    <submittedName>
        <fullName evidence="2">Uncharacterized protein</fullName>
    </submittedName>
</protein>
<name>A0A0P1ACZ0_PLAHL</name>
<keyword evidence="1" id="KW-0812">Transmembrane</keyword>
<keyword evidence="3" id="KW-1185">Reference proteome</keyword>
<dbReference type="Proteomes" id="UP000054928">
    <property type="component" value="Unassembled WGS sequence"/>
</dbReference>
<accession>A0A0P1ACZ0</accession>
<dbReference type="AlphaFoldDB" id="A0A0P1ACZ0"/>
<dbReference type="RefSeq" id="XP_024574704.1">
    <property type="nucleotide sequence ID" value="XM_024723760.1"/>
</dbReference>
<keyword evidence="1" id="KW-0472">Membrane</keyword>